<comment type="caution">
    <text evidence="2">The sequence shown here is derived from an EMBL/GenBank/DDBJ whole genome shotgun (WGS) entry which is preliminary data.</text>
</comment>
<name>A0A1A9LEW6_9FLAO</name>
<dbReference type="RefSeq" id="WP_068761312.1">
    <property type="nucleotide sequence ID" value="NZ_LXIE01000008.1"/>
</dbReference>
<keyword evidence="1" id="KW-0812">Transmembrane</keyword>
<keyword evidence="1" id="KW-1133">Transmembrane helix</keyword>
<accession>A0A1A9LEW6</accession>
<feature type="transmembrane region" description="Helical" evidence="1">
    <location>
        <begin position="6"/>
        <end position="23"/>
    </location>
</feature>
<sequence>MNITIIIIGIIIFIFVILGYIQNERDKNRLQKLNISRPNLTRTEFINRLVKSGFDMQHVEVVYDEIRDFIRVNNFSIYPEDDIHKIYGIKDLDDIELIYRICKKLNLRKPEQKDCDKLNKEMKKFNAEYILTLTKNLIESKNSPT</sequence>
<dbReference type="OrthoDB" id="1449387at2"/>
<gene>
    <name evidence="2" type="ORF">A7A78_10480</name>
</gene>
<dbReference type="AlphaFoldDB" id="A0A1A9LEW6"/>
<dbReference type="STRING" id="1385699.A7A78_10480"/>
<dbReference type="EMBL" id="LXIE01000008">
    <property type="protein sequence ID" value="OAD91909.1"/>
    <property type="molecule type" value="Genomic_DNA"/>
</dbReference>
<keyword evidence="3" id="KW-1185">Reference proteome</keyword>
<protein>
    <submittedName>
        <fullName evidence="2">Uncharacterized protein</fullName>
    </submittedName>
</protein>
<reference evidence="2 3" key="1">
    <citation type="submission" date="2016-05" db="EMBL/GenBank/DDBJ databases">
        <title>Genome sequencing of Vitellibacter soesokkakensis RSSK-12.</title>
        <authorList>
            <person name="Thevarajoo S."/>
            <person name="Selvaratnam C."/>
            <person name="Goh K.M."/>
            <person name="Chan K.-G."/>
            <person name="Chong C.S."/>
        </authorList>
    </citation>
    <scope>NUCLEOTIDE SEQUENCE [LARGE SCALE GENOMIC DNA]</scope>
    <source>
        <strain evidence="2 3">RSSK-12</strain>
    </source>
</reference>
<evidence type="ECO:0000313" key="2">
    <source>
        <dbReference type="EMBL" id="OAD91909.1"/>
    </source>
</evidence>
<proteinExistence type="predicted"/>
<evidence type="ECO:0000313" key="3">
    <source>
        <dbReference type="Proteomes" id="UP000077552"/>
    </source>
</evidence>
<dbReference type="Proteomes" id="UP000077552">
    <property type="component" value="Unassembled WGS sequence"/>
</dbReference>
<evidence type="ECO:0000256" key="1">
    <source>
        <dbReference type="SAM" id="Phobius"/>
    </source>
</evidence>
<organism evidence="2 3">
    <name type="scientific">Aequorivita soesokkakensis</name>
    <dbReference type="NCBI Taxonomy" id="1385699"/>
    <lineage>
        <taxon>Bacteria</taxon>
        <taxon>Pseudomonadati</taxon>
        <taxon>Bacteroidota</taxon>
        <taxon>Flavobacteriia</taxon>
        <taxon>Flavobacteriales</taxon>
        <taxon>Flavobacteriaceae</taxon>
        <taxon>Aequorivita</taxon>
    </lineage>
</organism>
<keyword evidence="1" id="KW-0472">Membrane</keyword>